<evidence type="ECO:0000313" key="3">
    <source>
        <dbReference type="EMBL" id="MCC3299785.1"/>
    </source>
</evidence>
<comment type="caution">
    <text evidence="3">The sequence shown here is derived from an EMBL/GenBank/DDBJ whole genome shotgun (WGS) entry which is preliminary data.</text>
</comment>
<feature type="transmembrane region" description="Helical" evidence="2">
    <location>
        <begin position="152"/>
        <end position="172"/>
    </location>
</feature>
<proteinExistence type="predicted"/>
<evidence type="ECO:0000313" key="4">
    <source>
        <dbReference type="Proteomes" id="UP001139158"/>
    </source>
</evidence>
<feature type="region of interest" description="Disordered" evidence="1">
    <location>
        <begin position="1"/>
        <end position="30"/>
    </location>
</feature>
<feature type="transmembrane region" description="Helical" evidence="2">
    <location>
        <begin position="178"/>
        <end position="196"/>
    </location>
</feature>
<accession>A0A9X1SDL2</accession>
<sequence>MEPSTGAQQPQSPTPPQTPPQPQAAPAHDPSVVYLQPGQRAVYIQPGMTPPVNAPAPAVPAEAPWFYANQYTPQMHKGPSSGLRIASGVVGIALGAWNTLTFFAIMSNVYGPKTPLFGWMNFFHLVGTIAILTLGIMIIVKHRQRSRPIPAMLLGFTFVTVIVDLILSNAYWMPGVMWSLYGGIPLMVLTLLVLILENSAARKQ</sequence>
<feature type="compositionally biased region" description="Pro residues" evidence="1">
    <location>
        <begin position="12"/>
        <end position="23"/>
    </location>
</feature>
<protein>
    <submittedName>
        <fullName evidence="3">Uncharacterized protein</fullName>
    </submittedName>
</protein>
<feature type="transmembrane region" description="Helical" evidence="2">
    <location>
        <begin position="85"/>
        <end position="110"/>
    </location>
</feature>
<gene>
    <name evidence="3" type="ORF">LJ757_18665</name>
</gene>
<name>A0A9X1SDL2_9MICC</name>
<evidence type="ECO:0000256" key="1">
    <source>
        <dbReference type="SAM" id="MobiDB-lite"/>
    </source>
</evidence>
<feature type="compositionally biased region" description="Low complexity" evidence="1">
    <location>
        <begin position="1"/>
        <end position="11"/>
    </location>
</feature>
<dbReference type="AlphaFoldDB" id="A0A9X1SDL2"/>
<keyword evidence="2" id="KW-1133">Transmembrane helix</keyword>
<evidence type="ECO:0000256" key="2">
    <source>
        <dbReference type="SAM" id="Phobius"/>
    </source>
</evidence>
<dbReference type="EMBL" id="JAJFZV010000020">
    <property type="protein sequence ID" value="MCC3299785.1"/>
    <property type="molecule type" value="Genomic_DNA"/>
</dbReference>
<organism evidence="3 4">
    <name type="scientific">Arthrobacter caoxuetaonis</name>
    <dbReference type="NCBI Taxonomy" id="2886935"/>
    <lineage>
        <taxon>Bacteria</taxon>
        <taxon>Bacillati</taxon>
        <taxon>Actinomycetota</taxon>
        <taxon>Actinomycetes</taxon>
        <taxon>Micrococcales</taxon>
        <taxon>Micrococcaceae</taxon>
        <taxon>Arthrobacter</taxon>
    </lineage>
</organism>
<keyword evidence="4" id="KW-1185">Reference proteome</keyword>
<keyword evidence="2" id="KW-0812">Transmembrane</keyword>
<dbReference type="Proteomes" id="UP001139158">
    <property type="component" value="Unassembled WGS sequence"/>
</dbReference>
<feature type="transmembrane region" description="Helical" evidence="2">
    <location>
        <begin position="122"/>
        <end position="140"/>
    </location>
</feature>
<dbReference type="RefSeq" id="WP_227897787.1">
    <property type="nucleotide sequence ID" value="NZ_CP099467.1"/>
</dbReference>
<keyword evidence="2" id="KW-0472">Membrane</keyword>
<reference evidence="3" key="1">
    <citation type="submission" date="2021-10" db="EMBL/GenBank/DDBJ databases">
        <title>Novel species in genus Arthrobacter.</title>
        <authorList>
            <person name="Liu Y."/>
        </authorList>
    </citation>
    <scope>NUCLEOTIDE SEQUENCE</scope>
    <source>
        <strain evidence="3">Zg-Y453</strain>
    </source>
</reference>